<sequence>MSRRRGEFEHRTSLFEGAYRAWSHLGGLDPVDLFSKSPEELDPLNMSTEPVTASFKTESTKDDASTDAAETQSGAGTPTGEGDREYAVSEADEESVSKKGKGDPAKKSSTSTPTNPNRRDWRYEPLPRSGLEHPYVRSIINPWLGPDSENPDEVEQGLATLRNWWQHRRKGESRSAISALGTVKMRAMVDEYTRHFFRLALDLVRRDKAHPPKTLLANMGGPKSERNRRNKPKNKKGHSEDEEEVSEIMTSLAGARSLEGGSGASSSLTSGPSVLGGLDVLVGVGGGFPGPAASLNNHKLSFSAGLGTPGGLSVDHSEPTLDLLLQQHRQTALDQIELTQMARSRQLMAATSILSPLEQLHLLQRERQLALLGSAYGMANATTSFISLPQGFGDLRHYSPPNWLLEPLARKPNDTTSEETA</sequence>
<comment type="caution">
    <text evidence="2">The sequence shown here is derived from an EMBL/GenBank/DDBJ whole genome shotgun (WGS) entry which is preliminary data.</text>
</comment>
<dbReference type="EMBL" id="JAGRRH010000019">
    <property type="protein sequence ID" value="KAG7349723.1"/>
    <property type="molecule type" value="Genomic_DNA"/>
</dbReference>
<dbReference type="OrthoDB" id="40594at2759"/>
<evidence type="ECO:0000313" key="2">
    <source>
        <dbReference type="EMBL" id="KAG7349723.1"/>
    </source>
</evidence>
<feature type="region of interest" description="Disordered" evidence="1">
    <location>
        <begin position="35"/>
        <end position="128"/>
    </location>
</feature>
<gene>
    <name evidence="2" type="ORF">IV203_012320</name>
</gene>
<feature type="compositionally biased region" description="Basic residues" evidence="1">
    <location>
        <begin position="226"/>
        <end position="236"/>
    </location>
</feature>
<protein>
    <submittedName>
        <fullName evidence="2">Uncharacterized protein</fullName>
    </submittedName>
</protein>
<feature type="region of interest" description="Disordered" evidence="1">
    <location>
        <begin position="211"/>
        <end position="248"/>
    </location>
</feature>
<dbReference type="Proteomes" id="UP000693970">
    <property type="component" value="Unassembled WGS sequence"/>
</dbReference>
<organism evidence="2 3">
    <name type="scientific">Nitzschia inconspicua</name>
    <dbReference type="NCBI Taxonomy" id="303405"/>
    <lineage>
        <taxon>Eukaryota</taxon>
        <taxon>Sar</taxon>
        <taxon>Stramenopiles</taxon>
        <taxon>Ochrophyta</taxon>
        <taxon>Bacillariophyta</taxon>
        <taxon>Bacillariophyceae</taxon>
        <taxon>Bacillariophycidae</taxon>
        <taxon>Bacillariales</taxon>
        <taxon>Bacillariaceae</taxon>
        <taxon>Nitzschia</taxon>
    </lineage>
</organism>
<reference evidence="2" key="2">
    <citation type="submission" date="2021-04" db="EMBL/GenBank/DDBJ databases">
        <authorList>
            <person name="Podell S."/>
        </authorList>
    </citation>
    <scope>NUCLEOTIDE SEQUENCE</scope>
    <source>
        <strain evidence="2">Hildebrandi</strain>
    </source>
</reference>
<keyword evidence="3" id="KW-1185">Reference proteome</keyword>
<name>A0A9K3PJN8_9STRA</name>
<evidence type="ECO:0000256" key="1">
    <source>
        <dbReference type="SAM" id="MobiDB-lite"/>
    </source>
</evidence>
<feature type="compositionally biased region" description="Basic and acidic residues" evidence="1">
    <location>
        <begin position="95"/>
        <end position="106"/>
    </location>
</feature>
<proteinExistence type="predicted"/>
<evidence type="ECO:0000313" key="3">
    <source>
        <dbReference type="Proteomes" id="UP000693970"/>
    </source>
</evidence>
<feature type="compositionally biased region" description="Polar residues" evidence="1">
    <location>
        <begin position="107"/>
        <end position="116"/>
    </location>
</feature>
<accession>A0A9K3PJN8</accession>
<feature type="compositionally biased region" description="Polar residues" evidence="1">
    <location>
        <begin position="45"/>
        <end position="57"/>
    </location>
</feature>
<reference evidence="2" key="1">
    <citation type="journal article" date="2021" name="Sci. Rep.">
        <title>Diploid genomic architecture of Nitzschia inconspicua, an elite biomass production diatom.</title>
        <authorList>
            <person name="Oliver A."/>
            <person name="Podell S."/>
            <person name="Pinowska A."/>
            <person name="Traller J.C."/>
            <person name="Smith S.R."/>
            <person name="McClure R."/>
            <person name="Beliaev A."/>
            <person name="Bohutskyi P."/>
            <person name="Hill E.A."/>
            <person name="Rabines A."/>
            <person name="Zheng H."/>
            <person name="Allen L.Z."/>
            <person name="Kuo A."/>
            <person name="Grigoriev I.V."/>
            <person name="Allen A.E."/>
            <person name="Hazlebeck D."/>
            <person name="Allen E.E."/>
        </authorList>
    </citation>
    <scope>NUCLEOTIDE SEQUENCE</scope>
    <source>
        <strain evidence="2">Hildebrandi</strain>
    </source>
</reference>
<feature type="compositionally biased region" description="Basic and acidic residues" evidence="1">
    <location>
        <begin position="117"/>
        <end position="128"/>
    </location>
</feature>
<dbReference type="AlphaFoldDB" id="A0A9K3PJN8"/>